<evidence type="ECO:0000313" key="4">
    <source>
        <dbReference type="Proteomes" id="UP000256964"/>
    </source>
</evidence>
<dbReference type="EMBL" id="KZ857513">
    <property type="protein sequence ID" value="RDX41401.1"/>
    <property type="molecule type" value="Genomic_DNA"/>
</dbReference>
<dbReference type="Pfam" id="PF06985">
    <property type="entry name" value="HET"/>
    <property type="match status" value="1"/>
</dbReference>
<name>A0A371CM91_9APHY</name>
<sequence length="678" mass="76408">MRLLNTRTFVVQEFHDESDLPPYAILSHVWGNPEGEVTYADMKDLKQARKRTGWHKVEAFCALARQNDLDWAWDDTCCIDKSSSAELSQAINSMYAWYSEAHVCYAYLFDVEDPGKANPMAEESSFYRSRWFQRGWTLQELIAPKVVNLYSKSWKPLGSKASLAAAIEKITNIDTAVLMHEQLLDDVSIARRMSWASARKTTKLEDRAYSLMGIFGVNMPAIYGEGDRAFIRLQQEIIRQSPDQSIFAWGYPHDFQLFLDNASAFTDDPRWATDYRCLLASSPDRFSDSANIVPFSVDKFAEYTHPGISCDVPESTPTNYGVQIHLPLYSIPRSPVGFALLACKDSTTGCLVSLLVRRMNPSPNRFYVGMYTQTTWPIQGFGWHPLMRMFLLSPQSCAAGEPILQHVALTRMYLQSHNANPQRSREQGFAGGELILHKSDGRAVLRPLRFAFVIHGWLLQTLDDIGFKVAGRGEADAKFVGWTPRDLLWRWDERVGLTVTLFNTASNRKDGQRANGPAAILFRRTVQNPNEVGAAFALVFGVTDEGTVWSTVAILKPDAPVDGRKSDSHICHELVRDLLPFFTDTTDSIAQAQGYDIARWPNGVYEHRTKGAGGEAQVVKITLMRWLARDEDVRLDKNGTMRYTVGLEVDFGPGMRLWAGSERERDASLSRLSAIVAR</sequence>
<dbReference type="Proteomes" id="UP000256964">
    <property type="component" value="Unassembled WGS sequence"/>
</dbReference>
<dbReference type="STRING" id="139420.A0A371CM91"/>
<evidence type="ECO:0000313" key="3">
    <source>
        <dbReference type="EMBL" id="RDX41401.1"/>
    </source>
</evidence>
<protein>
    <submittedName>
        <fullName evidence="3">HET-domain-containing protein</fullName>
    </submittedName>
</protein>
<dbReference type="InterPro" id="IPR010730">
    <property type="entry name" value="HET"/>
</dbReference>
<evidence type="ECO:0000259" key="2">
    <source>
        <dbReference type="Pfam" id="PF26640"/>
    </source>
</evidence>
<feature type="domain" description="DUF8212" evidence="2">
    <location>
        <begin position="228"/>
        <end position="331"/>
    </location>
</feature>
<organism evidence="3 4">
    <name type="scientific">Lentinus brumalis</name>
    <dbReference type="NCBI Taxonomy" id="2498619"/>
    <lineage>
        <taxon>Eukaryota</taxon>
        <taxon>Fungi</taxon>
        <taxon>Dikarya</taxon>
        <taxon>Basidiomycota</taxon>
        <taxon>Agaricomycotina</taxon>
        <taxon>Agaricomycetes</taxon>
        <taxon>Polyporales</taxon>
        <taxon>Polyporaceae</taxon>
        <taxon>Lentinus</taxon>
    </lineage>
</organism>
<proteinExistence type="predicted"/>
<reference evidence="3 4" key="1">
    <citation type="journal article" date="2018" name="Biotechnol. Biofuels">
        <title>Integrative visual omics of the white-rot fungus Polyporus brumalis exposes the biotechnological potential of its oxidative enzymes for delignifying raw plant biomass.</title>
        <authorList>
            <person name="Miyauchi S."/>
            <person name="Rancon A."/>
            <person name="Drula E."/>
            <person name="Hage H."/>
            <person name="Chaduli D."/>
            <person name="Favel A."/>
            <person name="Grisel S."/>
            <person name="Henrissat B."/>
            <person name="Herpoel-Gimbert I."/>
            <person name="Ruiz-Duenas F.J."/>
            <person name="Chevret D."/>
            <person name="Hainaut M."/>
            <person name="Lin J."/>
            <person name="Wang M."/>
            <person name="Pangilinan J."/>
            <person name="Lipzen A."/>
            <person name="Lesage-Meessen L."/>
            <person name="Navarro D."/>
            <person name="Riley R."/>
            <person name="Grigoriev I.V."/>
            <person name="Zhou S."/>
            <person name="Raouche S."/>
            <person name="Rosso M.N."/>
        </authorList>
    </citation>
    <scope>NUCLEOTIDE SEQUENCE [LARGE SCALE GENOMIC DNA]</scope>
    <source>
        <strain evidence="3 4">BRFM 1820</strain>
    </source>
</reference>
<dbReference type="InterPro" id="IPR058525">
    <property type="entry name" value="DUF8212"/>
</dbReference>
<gene>
    <name evidence="3" type="ORF">OH76DRAFT_1412140</name>
</gene>
<dbReference type="Pfam" id="PF26640">
    <property type="entry name" value="DUF8212"/>
    <property type="match status" value="1"/>
</dbReference>
<feature type="domain" description="Heterokaryon incompatibility" evidence="1">
    <location>
        <begin position="23"/>
        <end position="110"/>
    </location>
</feature>
<evidence type="ECO:0000259" key="1">
    <source>
        <dbReference type="Pfam" id="PF06985"/>
    </source>
</evidence>
<keyword evidence="4" id="KW-1185">Reference proteome</keyword>
<accession>A0A371CM91</accession>
<dbReference type="OrthoDB" id="5122891at2759"/>
<dbReference type="AlphaFoldDB" id="A0A371CM91"/>
<dbReference type="PANTHER" id="PTHR10622">
    <property type="entry name" value="HET DOMAIN-CONTAINING PROTEIN"/>
    <property type="match status" value="1"/>
</dbReference>
<dbReference type="PANTHER" id="PTHR10622:SF10">
    <property type="entry name" value="HET DOMAIN-CONTAINING PROTEIN"/>
    <property type="match status" value="1"/>
</dbReference>